<feature type="transmembrane region" description="Helical" evidence="1">
    <location>
        <begin position="42"/>
        <end position="67"/>
    </location>
</feature>
<accession>U3B093</accession>
<name>U3B093_9VIBR</name>
<feature type="transmembrane region" description="Helical" evidence="1">
    <location>
        <begin position="79"/>
        <end position="101"/>
    </location>
</feature>
<evidence type="ECO:0000256" key="1">
    <source>
        <dbReference type="SAM" id="Phobius"/>
    </source>
</evidence>
<dbReference type="eggNOG" id="COG3307">
    <property type="taxonomic scope" value="Bacteria"/>
</dbReference>
<feature type="transmembrane region" description="Helical" evidence="1">
    <location>
        <begin position="159"/>
        <end position="178"/>
    </location>
</feature>
<evidence type="ECO:0000313" key="3">
    <source>
        <dbReference type="Proteomes" id="UP000016562"/>
    </source>
</evidence>
<dbReference type="AlphaFoldDB" id="U3B093"/>
<gene>
    <name evidence="2" type="ORF">VEZ01S_07_00740</name>
</gene>
<protein>
    <submittedName>
        <fullName evidence="2">Uncharacterized protein</fullName>
    </submittedName>
</protein>
<dbReference type="Proteomes" id="UP000016562">
    <property type="component" value="Unassembled WGS sequence"/>
</dbReference>
<reference evidence="2 3" key="1">
    <citation type="submission" date="2013-09" db="EMBL/GenBank/DDBJ databases">
        <title>Whole genome shotgun sequence of Vibrio ezurae NBRC 102218.</title>
        <authorList>
            <person name="Yoshida I."/>
            <person name="Hosoyama A."/>
            <person name="Numata M."/>
            <person name="Hashimoto M."/>
            <person name="Hosoyama Y."/>
            <person name="Tsuchikane K."/>
            <person name="Noguchi M."/>
            <person name="Hirakata S."/>
            <person name="Ichikawa N."/>
            <person name="Ohji S."/>
            <person name="Yamazoe A."/>
            <person name="Fujita N."/>
        </authorList>
    </citation>
    <scope>NUCLEOTIDE SEQUENCE [LARGE SCALE GENOMIC DNA]</scope>
    <source>
        <strain evidence="2 3">NBRC 102218</strain>
    </source>
</reference>
<sequence>MILSYVNPRFLNQVQVWLIIPSLYIALVSKQRMAYLFPVLNFAMMFALDARGLAIASFGGVVLWMMIEKHQRWHIAKTTIISLVIGLMVAVIFLTPLPSYLVHGDLSRSLLDMRDTTNGRLLVWRNAIEMSQFWGLGGDGYICTSILEIRPHNSVLSVLLNWGAVPAICYLALVFILLKQVVFERSRRYRIIGLSLLSGLALSLVSAVLDSPFSLLLACLFTGWFCGRTQCATAKGYPLWRHGLLIVTSMLVVTSIAYKVTDRVKNDFYLAQVGEVLVPQFWLGNNCPDIRHVQTTPVNPAELQ</sequence>
<keyword evidence="1" id="KW-0812">Transmembrane</keyword>
<keyword evidence="1" id="KW-0472">Membrane</keyword>
<feature type="transmembrane region" description="Helical" evidence="1">
    <location>
        <begin position="190"/>
        <end position="209"/>
    </location>
</feature>
<keyword evidence="3" id="KW-1185">Reference proteome</keyword>
<dbReference type="STRING" id="1219080.VEZ01S_07_00740"/>
<keyword evidence="1" id="KW-1133">Transmembrane helix</keyword>
<feature type="transmembrane region" description="Helical" evidence="1">
    <location>
        <begin position="239"/>
        <end position="258"/>
    </location>
</feature>
<organism evidence="2 3">
    <name type="scientific">Vibrio ezurae NBRC 102218</name>
    <dbReference type="NCBI Taxonomy" id="1219080"/>
    <lineage>
        <taxon>Bacteria</taxon>
        <taxon>Pseudomonadati</taxon>
        <taxon>Pseudomonadota</taxon>
        <taxon>Gammaproteobacteria</taxon>
        <taxon>Vibrionales</taxon>
        <taxon>Vibrionaceae</taxon>
        <taxon>Vibrio</taxon>
    </lineage>
</organism>
<evidence type="ECO:0000313" key="2">
    <source>
        <dbReference type="EMBL" id="GAD78897.1"/>
    </source>
</evidence>
<comment type="caution">
    <text evidence="2">The sequence shown here is derived from an EMBL/GenBank/DDBJ whole genome shotgun (WGS) entry which is preliminary data.</text>
</comment>
<proteinExistence type="predicted"/>
<dbReference type="EMBL" id="BATM01000007">
    <property type="protein sequence ID" value="GAD78897.1"/>
    <property type="molecule type" value="Genomic_DNA"/>
</dbReference>